<feature type="domain" description="EGF-like" evidence="2">
    <location>
        <begin position="203"/>
        <end position="214"/>
    </location>
</feature>
<evidence type="ECO:0000259" key="2">
    <source>
        <dbReference type="PROSITE" id="PS01186"/>
    </source>
</evidence>
<dbReference type="AlphaFoldDB" id="A0A9D4FPJ6"/>
<gene>
    <name evidence="3" type="ORF">DPMN_154977</name>
</gene>
<reference evidence="3" key="2">
    <citation type="submission" date="2020-11" db="EMBL/GenBank/DDBJ databases">
        <authorList>
            <person name="McCartney M.A."/>
            <person name="Auch B."/>
            <person name="Kono T."/>
            <person name="Mallez S."/>
            <person name="Becker A."/>
            <person name="Gohl D.M."/>
            <person name="Silverstein K.A.T."/>
            <person name="Koren S."/>
            <person name="Bechman K.B."/>
            <person name="Herman A."/>
            <person name="Abrahante J.E."/>
            <person name="Garbe J."/>
        </authorList>
    </citation>
    <scope>NUCLEOTIDE SEQUENCE</scope>
    <source>
        <strain evidence="3">Duluth1</strain>
        <tissue evidence="3">Whole animal</tissue>
    </source>
</reference>
<name>A0A9D4FPJ6_DREPO</name>
<dbReference type="EMBL" id="JAIWYP010000007">
    <property type="protein sequence ID" value="KAH3801329.1"/>
    <property type="molecule type" value="Genomic_DNA"/>
</dbReference>
<keyword evidence="1" id="KW-1133">Transmembrane helix</keyword>
<evidence type="ECO:0000313" key="4">
    <source>
        <dbReference type="Proteomes" id="UP000828390"/>
    </source>
</evidence>
<keyword evidence="1" id="KW-0472">Membrane</keyword>
<dbReference type="Proteomes" id="UP000828390">
    <property type="component" value="Unassembled WGS sequence"/>
</dbReference>
<keyword evidence="4" id="KW-1185">Reference proteome</keyword>
<evidence type="ECO:0000313" key="3">
    <source>
        <dbReference type="EMBL" id="KAH3801329.1"/>
    </source>
</evidence>
<sequence length="279" mass="30633">MLSQELGMMSASEDGGCEREDFLPKKDSAVESTEEHQDSCGQDPKGNRFCRWLRNNKKCAVCMFVVAICIATAIIVLHAILKHTRDNNGQQNANVSTLSTVEPNSQPLIEKKCIQDDDGYCSIQIPANTSRLEAQSCGPQNCFECKGTCLGADVIRGMLNQHIECNNSQRFIDCCVVRSASGNGQCGEHGELVCINSTNPPDCQCHLGWTGPYCNKTDLVEALCNCDASNQTIAVENCFSVDRPKDWHICLHVLSDGTQCRCANYESGFLKVRKPTLIA</sequence>
<proteinExistence type="predicted"/>
<reference evidence="3" key="1">
    <citation type="journal article" date="2019" name="bioRxiv">
        <title>The Genome of the Zebra Mussel, Dreissena polymorpha: A Resource for Invasive Species Research.</title>
        <authorList>
            <person name="McCartney M.A."/>
            <person name="Auch B."/>
            <person name="Kono T."/>
            <person name="Mallez S."/>
            <person name="Zhang Y."/>
            <person name="Obille A."/>
            <person name="Becker A."/>
            <person name="Abrahante J.E."/>
            <person name="Garbe J."/>
            <person name="Badalamenti J.P."/>
            <person name="Herman A."/>
            <person name="Mangelson H."/>
            <person name="Liachko I."/>
            <person name="Sullivan S."/>
            <person name="Sone E.D."/>
            <person name="Koren S."/>
            <person name="Silverstein K.A.T."/>
            <person name="Beckman K.B."/>
            <person name="Gohl D.M."/>
        </authorList>
    </citation>
    <scope>NUCLEOTIDE SEQUENCE</scope>
    <source>
        <strain evidence="3">Duluth1</strain>
        <tissue evidence="3">Whole animal</tissue>
    </source>
</reference>
<evidence type="ECO:0000256" key="1">
    <source>
        <dbReference type="SAM" id="Phobius"/>
    </source>
</evidence>
<protein>
    <recommendedName>
        <fullName evidence="2">EGF-like domain-containing protein</fullName>
    </recommendedName>
</protein>
<dbReference type="PROSITE" id="PS01186">
    <property type="entry name" value="EGF_2"/>
    <property type="match status" value="1"/>
</dbReference>
<organism evidence="3 4">
    <name type="scientific">Dreissena polymorpha</name>
    <name type="common">Zebra mussel</name>
    <name type="synonym">Mytilus polymorpha</name>
    <dbReference type="NCBI Taxonomy" id="45954"/>
    <lineage>
        <taxon>Eukaryota</taxon>
        <taxon>Metazoa</taxon>
        <taxon>Spiralia</taxon>
        <taxon>Lophotrochozoa</taxon>
        <taxon>Mollusca</taxon>
        <taxon>Bivalvia</taxon>
        <taxon>Autobranchia</taxon>
        <taxon>Heteroconchia</taxon>
        <taxon>Euheterodonta</taxon>
        <taxon>Imparidentia</taxon>
        <taxon>Neoheterodontei</taxon>
        <taxon>Myida</taxon>
        <taxon>Dreissenoidea</taxon>
        <taxon>Dreissenidae</taxon>
        <taxon>Dreissena</taxon>
    </lineage>
</organism>
<dbReference type="InterPro" id="IPR000742">
    <property type="entry name" value="EGF"/>
</dbReference>
<comment type="caution">
    <text evidence="3">The sequence shown here is derived from an EMBL/GenBank/DDBJ whole genome shotgun (WGS) entry which is preliminary data.</text>
</comment>
<keyword evidence="1" id="KW-0812">Transmembrane</keyword>
<feature type="transmembrane region" description="Helical" evidence="1">
    <location>
        <begin position="61"/>
        <end position="81"/>
    </location>
</feature>
<accession>A0A9D4FPJ6</accession>